<reference evidence="6 7" key="1">
    <citation type="submission" date="2023-08" db="EMBL/GenBank/DDBJ databases">
        <title>Implementing the SeqCode for naming new Mesorhizobium species isolated from Vachellia karroo root nodules.</title>
        <authorList>
            <person name="Van Lill M."/>
        </authorList>
    </citation>
    <scope>NUCLEOTIDE SEQUENCE [LARGE SCALE GENOMIC DNA]</scope>
    <source>
        <strain evidence="6 7">VK25D</strain>
    </source>
</reference>
<keyword evidence="1" id="KW-1003">Cell membrane</keyword>
<keyword evidence="3 5" id="KW-1133">Transmembrane helix</keyword>
<evidence type="ECO:0000256" key="3">
    <source>
        <dbReference type="ARBA" id="ARBA00022989"/>
    </source>
</evidence>
<proteinExistence type="predicted"/>
<protein>
    <submittedName>
        <fullName evidence="6">DUF1656 domain-containing protein</fullName>
    </submittedName>
</protein>
<dbReference type="EMBL" id="JAVIIQ010000004">
    <property type="protein sequence ID" value="MDX8531656.1"/>
    <property type="molecule type" value="Genomic_DNA"/>
</dbReference>
<evidence type="ECO:0000313" key="6">
    <source>
        <dbReference type="EMBL" id="MDX8531656.1"/>
    </source>
</evidence>
<evidence type="ECO:0000256" key="5">
    <source>
        <dbReference type="SAM" id="Phobius"/>
    </source>
</evidence>
<evidence type="ECO:0000256" key="1">
    <source>
        <dbReference type="ARBA" id="ARBA00022475"/>
    </source>
</evidence>
<sequence length="69" mass="7789">MHNDISIGGVYLPGLLVTMLAAFVVARVVWQMLSWTGLYSLVWHRALFNLALYILILGAMYSLSDRLFS</sequence>
<comment type="caution">
    <text evidence="6">The sequence shown here is derived from an EMBL/GenBank/DDBJ whole genome shotgun (WGS) entry which is preliminary data.</text>
</comment>
<dbReference type="Proteomes" id="UP001285154">
    <property type="component" value="Unassembled WGS sequence"/>
</dbReference>
<evidence type="ECO:0000256" key="4">
    <source>
        <dbReference type="ARBA" id="ARBA00023136"/>
    </source>
</evidence>
<dbReference type="Pfam" id="PF07869">
    <property type="entry name" value="DUF1656"/>
    <property type="match status" value="1"/>
</dbReference>
<feature type="transmembrane region" description="Helical" evidence="5">
    <location>
        <begin position="12"/>
        <end position="30"/>
    </location>
</feature>
<name>A0ABU5A637_9HYPH</name>
<evidence type="ECO:0000256" key="2">
    <source>
        <dbReference type="ARBA" id="ARBA00022692"/>
    </source>
</evidence>
<dbReference type="RefSeq" id="WP_320247290.1">
    <property type="nucleotide sequence ID" value="NZ_JAVIIQ010000004.1"/>
</dbReference>
<feature type="transmembrane region" description="Helical" evidence="5">
    <location>
        <begin position="42"/>
        <end position="63"/>
    </location>
</feature>
<dbReference type="InterPro" id="IPR012451">
    <property type="entry name" value="DUF1656"/>
</dbReference>
<evidence type="ECO:0000313" key="7">
    <source>
        <dbReference type="Proteomes" id="UP001285154"/>
    </source>
</evidence>
<organism evidence="6 7">
    <name type="scientific">Mesorhizobium vachelliae</name>
    <dbReference type="NCBI Taxonomy" id="3072309"/>
    <lineage>
        <taxon>Bacteria</taxon>
        <taxon>Pseudomonadati</taxon>
        <taxon>Pseudomonadota</taxon>
        <taxon>Alphaproteobacteria</taxon>
        <taxon>Hyphomicrobiales</taxon>
        <taxon>Phyllobacteriaceae</taxon>
        <taxon>Mesorhizobium</taxon>
    </lineage>
</organism>
<keyword evidence="7" id="KW-1185">Reference proteome</keyword>
<gene>
    <name evidence="6" type="ORF">RFM42_11725</name>
</gene>
<keyword evidence="4 5" id="KW-0472">Membrane</keyword>
<accession>A0ABU5A637</accession>
<keyword evidence="2 5" id="KW-0812">Transmembrane</keyword>